<dbReference type="InterPro" id="IPR002716">
    <property type="entry name" value="PIN_dom"/>
</dbReference>
<name>A0ABS6RW30_9BACT</name>
<sequence>MIFVDTNILVYAYSPSDKIKQDIALTILSCTNISISTQVINEFMGVMSRKFRVDWDELRRVLGDVQELCKVETVDMKTIIDATSISERFKFSYWDSLILSSALRLNCQFLYTENLSHGMLINNQLTIVNPFRLQIIDGDTNVPS</sequence>
<comment type="caution">
    <text evidence="2">The sequence shown here is derived from an EMBL/GenBank/DDBJ whole genome shotgun (WGS) entry which is preliminary data.</text>
</comment>
<gene>
    <name evidence="2" type="ORF">HWQ67_04285</name>
</gene>
<protein>
    <submittedName>
        <fullName evidence="2">PIN domain-containing protein</fullName>
    </submittedName>
</protein>
<dbReference type="Pfam" id="PF01850">
    <property type="entry name" value="PIN"/>
    <property type="match status" value="1"/>
</dbReference>
<evidence type="ECO:0000313" key="2">
    <source>
        <dbReference type="EMBL" id="MBV6340796.1"/>
    </source>
</evidence>
<dbReference type="EMBL" id="JABXWD010000047">
    <property type="protein sequence ID" value="MBV6340796.1"/>
    <property type="molecule type" value="Genomic_DNA"/>
</dbReference>
<reference evidence="2 3" key="1">
    <citation type="journal article" date="2020" name="J Geophys Res Biogeosci">
        <title>Magnetotaxis as an Adaptation to Enable Bacterial Shuttling of Microbial Sulfur and Sulfur Cycling Across Aquatic Oxic#Anoxic Interfaces.</title>
        <authorList>
            <person name="Li J."/>
            <person name="Liu P."/>
            <person name="Wang J."/>
            <person name="Roberts A.P."/>
            <person name="Pan Y."/>
        </authorList>
    </citation>
    <scope>NUCLEOTIDE SEQUENCE [LARGE SCALE GENOMIC DNA]</scope>
    <source>
        <strain evidence="2 3">MYR-1_YQ</strain>
    </source>
</reference>
<feature type="domain" description="PIN" evidence="1">
    <location>
        <begin position="2"/>
        <end position="113"/>
    </location>
</feature>
<dbReference type="CDD" id="cd18692">
    <property type="entry name" value="PIN_VapC-like"/>
    <property type="match status" value="1"/>
</dbReference>
<proteinExistence type="predicted"/>
<dbReference type="Proteomes" id="UP001196980">
    <property type="component" value="Unassembled WGS sequence"/>
</dbReference>
<organism evidence="2 3">
    <name type="scientific">Candidatus Magnetobacterium casense</name>
    <dbReference type="NCBI Taxonomy" id="1455061"/>
    <lineage>
        <taxon>Bacteria</taxon>
        <taxon>Pseudomonadati</taxon>
        <taxon>Nitrospirota</taxon>
        <taxon>Thermodesulfovibrionia</taxon>
        <taxon>Thermodesulfovibrionales</taxon>
        <taxon>Candidatus Magnetobacteriaceae</taxon>
        <taxon>Candidatus Magnetobacterium</taxon>
    </lineage>
</organism>
<evidence type="ECO:0000259" key="1">
    <source>
        <dbReference type="Pfam" id="PF01850"/>
    </source>
</evidence>
<dbReference type="RefSeq" id="WP_218251412.1">
    <property type="nucleotide sequence ID" value="NZ_JABXWD010000047.1"/>
</dbReference>
<accession>A0ABS6RW30</accession>
<keyword evidence="3" id="KW-1185">Reference proteome</keyword>
<evidence type="ECO:0000313" key="3">
    <source>
        <dbReference type="Proteomes" id="UP001196980"/>
    </source>
</evidence>